<dbReference type="GO" id="GO:0005507">
    <property type="term" value="F:copper ion binding"/>
    <property type="evidence" value="ECO:0007669"/>
    <property type="project" value="InterPro"/>
</dbReference>
<dbReference type="Pfam" id="PF00403">
    <property type="entry name" value="HMA"/>
    <property type="match status" value="1"/>
</dbReference>
<dbReference type="GO" id="GO:0006801">
    <property type="term" value="P:superoxide metabolic process"/>
    <property type="evidence" value="ECO:0007669"/>
    <property type="project" value="InterPro"/>
</dbReference>
<evidence type="ECO:0000256" key="2">
    <source>
        <dbReference type="ARBA" id="ARBA00025798"/>
    </source>
</evidence>
<evidence type="ECO:0000313" key="5">
    <source>
        <dbReference type="EMBL" id="OWF45460.1"/>
    </source>
</evidence>
<dbReference type="InterPro" id="IPR036163">
    <property type="entry name" value="HMA_dom_sf"/>
</dbReference>
<evidence type="ECO:0000256" key="3">
    <source>
        <dbReference type="ARBA" id="ARBA00032899"/>
    </source>
</evidence>
<reference evidence="5 6" key="1">
    <citation type="journal article" date="2017" name="Nat. Ecol. Evol.">
        <title>Scallop genome provides insights into evolution of bilaterian karyotype and development.</title>
        <authorList>
            <person name="Wang S."/>
            <person name="Zhang J."/>
            <person name="Jiao W."/>
            <person name="Li J."/>
            <person name="Xun X."/>
            <person name="Sun Y."/>
            <person name="Guo X."/>
            <person name="Huan P."/>
            <person name="Dong B."/>
            <person name="Zhang L."/>
            <person name="Hu X."/>
            <person name="Sun X."/>
            <person name="Wang J."/>
            <person name="Zhao C."/>
            <person name="Wang Y."/>
            <person name="Wang D."/>
            <person name="Huang X."/>
            <person name="Wang R."/>
            <person name="Lv J."/>
            <person name="Li Y."/>
            <person name="Zhang Z."/>
            <person name="Liu B."/>
            <person name="Lu W."/>
            <person name="Hui Y."/>
            <person name="Liang J."/>
            <person name="Zhou Z."/>
            <person name="Hou R."/>
            <person name="Li X."/>
            <person name="Liu Y."/>
            <person name="Li H."/>
            <person name="Ning X."/>
            <person name="Lin Y."/>
            <person name="Zhao L."/>
            <person name="Xing Q."/>
            <person name="Dou J."/>
            <person name="Li Y."/>
            <person name="Mao J."/>
            <person name="Guo H."/>
            <person name="Dou H."/>
            <person name="Li T."/>
            <person name="Mu C."/>
            <person name="Jiang W."/>
            <person name="Fu Q."/>
            <person name="Fu X."/>
            <person name="Miao Y."/>
            <person name="Liu J."/>
            <person name="Yu Q."/>
            <person name="Li R."/>
            <person name="Liao H."/>
            <person name="Li X."/>
            <person name="Kong Y."/>
            <person name="Jiang Z."/>
            <person name="Chourrout D."/>
            <person name="Li R."/>
            <person name="Bao Z."/>
        </authorList>
    </citation>
    <scope>NUCLEOTIDE SEQUENCE [LARGE SCALE GENOMIC DNA]</scope>
    <source>
        <strain evidence="5 6">PY_sf001</strain>
    </source>
</reference>
<dbReference type="PANTHER" id="PTHR10003">
    <property type="entry name" value="SUPEROXIDE DISMUTASE CU-ZN -RELATED"/>
    <property type="match status" value="1"/>
</dbReference>
<dbReference type="InterPro" id="IPR036423">
    <property type="entry name" value="SOD-like_Cu/Zn_dom_sf"/>
</dbReference>
<organism evidence="5 6">
    <name type="scientific">Mizuhopecten yessoensis</name>
    <name type="common">Japanese scallop</name>
    <name type="synonym">Patinopecten yessoensis</name>
    <dbReference type="NCBI Taxonomy" id="6573"/>
    <lineage>
        <taxon>Eukaryota</taxon>
        <taxon>Metazoa</taxon>
        <taxon>Spiralia</taxon>
        <taxon>Lophotrochozoa</taxon>
        <taxon>Mollusca</taxon>
        <taxon>Bivalvia</taxon>
        <taxon>Autobranchia</taxon>
        <taxon>Pteriomorphia</taxon>
        <taxon>Pectinida</taxon>
        <taxon>Pectinoidea</taxon>
        <taxon>Pectinidae</taxon>
        <taxon>Mizuhopecten</taxon>
    </lineage>
</organism>
<protein>
    <recommendedName>
        <fullName evidence="3">Superoxide dismutase copper chaperone</fullName>
    </recommendedName>
</protein>
<evidence type="ECO:0000259" key="4">
    <source>
        <dbReference type="PROSITE" id="PS50846"/>
    </source>
</evidence>
<dbReference type="InterPro" id="IPR006121">
    <property type="entry name" value="HMA_dom"/>
</dbReference>
<dbReference type="Pfam" id="PF00080">
    <property type="entry name" value="Sod_Cu"/>
    <property type="match status" value="1"/>
</dbReference>
<evidence type="ECO:0000313" key="6">
    <source>
        <dbReference type="Proteomes" id="UP000242188"/>
    </source>
</evidence>
<dbReference type="Proteomes" id="UP000242188">
    <property type="component" value="Unassembled WGS sequence"/>
</dbReference>
<dbReference type="Gene3D" id="3.30.70.100">
    <property type="match status" value="1"/>
</dbReference>
<dbReference type="EMBL" id="NEDP02004499">
    <property type="protein sequence ID" value="OWF45460.1"/>
    <property type="molecule type" value="Genomic_DNA"/>
</dbReference>
<comment type="similarity">
    <text evidence="2">In the C-terminal section; belongs to the Cu-Zn superoxide dismutase family.</text>
</comment>
<keyword evidence="6" id="KW-1185">Reference proteome</keyword>
<dbReference type="SUPFAM" id="SSF55008">
    <property type="entry name" value="HMA, heavy metal-associated domain"/>
    <property type="match status" value="1"/>
</dbReference>
<dbReference type="STRING" id="6573.A0A210Q9P1"/>
<comment type="caution">
    <text evidence="5">The sequence shown here is derived from an EMBL/GenBank/DDBJ whole genome shotgun (WGS) entry which is preliminary data.</text>
</comment>
<comment type="cofactor">
    <cofactor evidence="1">
        <name>Cu(2+)</name>
        <dbReference type="ChEBI" id="CHEBI:29036"/>
    </cofactor>
</comment>
<accession>A0A210Q9P1</accession>
<dbReference type="Gene3D" id="2.60.40.200">
    <property type="entry name" value="Superoxide dismutase, copper/zinc binding domain"/>
    <property type="match status" value="1"/>
</dbReference>
<sequence>MSASTLMEFAVQMKCDGCAKTVRKALEGVDGIKSVQINVENEQVIVEGTLPSNSVKNLIEATGKLAVLQGYGSSTETRPKLTAAAVAMLEAGNPSIKGVVRFVQTDEDTCVVDGTVDGLPPGKHGLFIHECGDISNGCHSCGDIFGNMGPLTKKVAGAMGDIVVHPNGRSEFHMINKNVKVWDMIGRSMIIHEEDTDARIQNKIENRLTCGIIARSAGVSENNKKICSCDGVTLWDERNVPLAGEGRQSKM</sequence>
<dbReference type="PROSITE" id="PS50846">
    <property type="entry name" value="HMA_2"/>
    <property type="match status" value="1"/>
</dbReference>
<gene>
    <name evidence="5" type="ORF">KP79_PYT10382</name>
</gene>
<feature type="domain" description="HMA" evidence="4">
    <location>
        <begin position="4"/>
        <end position="67"/>
    </location>
</feature>
<dbReference type="InterPro" id="IPR001424">
    <property type="entry name" value="SOD_Cu_Zn_dom"/>
</dbReference>
<evidence type="ECO:0000256" key="1">
    <source>
        <dbReference type="ARBA" id="ARBA00001973"/>
    </source>
</evidence>
<dbReference type="SUPFAM" id="SSF49329">
    <property type="entry name" value="Cu,Zn superoxide dismutase-like"/>
    <property type="match status" value="1"/>
</dbReference>
<dbReference type="AlphaFoldDB" id="A0A210Q9P1"/>
<proteinExistence type="inferred from homology"/>
<dbReference type="OrthoDB" id="666972at2759"/>
<dbReference type="InterPro" id="IPR024134">
    <property type="entry name" value="SOD_Cu/Zn_/chaperone"/>
</dbReference>
<name>A0A210Q9P1_MIZYE</name>
<dbReference type="CDD" id="cd00371">
    <property type="entry name" value="HMA"/>
    <property type="match status" value="1"/>
</dbReference>